<reference evidence="2 4" key="1">
    <citation type="journal article" date="2021" name="Mol. Ecol.">
        <title>Polar bear-adapted Ursidibacter maritimus are remarkably conserved after generations in captivity.</title>
        <authorList>
            <person name="Espinosa-Gongora C."/>
            <person name="Hansen M.J."/>
            <person name="Bertelsen M.F."/>
            <person name="Bojesen A.M."/>
        </authorList>
    </citation>
    <scope>NUCLEOTIDE SEQUENCE</scope>
    <source>
        <strain evidence="2">Pb43105x</strain>
        <strain evidence="1 4">Pb43106</strain>
    </source>
</reference>
<gene>
    <name evidence="1" type="ORF">HT657_04070</name>
    <name evidence="2" type="ORF">HT672_03395</name>
</gene>
<sequence length="49" mass="5710">MFQRMGRARQTIPVPIQELVNNHPMTSLTARTETELCDEFISFARVIFI</sequence>
<evidence type="ECO:0000313" key="3">
    <source>
        <dbReference type="Proteomes" id="UP000732858"/>
    </source>
</evidence>
<dbReference type="RefSeq" id="WP_157403371.1">
    <property type="nucleotide sequence ID" value="NZ_JABULY010000001.1"/>
</dbReference>
<dbReference type="EMBL" id="JABULY010000001">
    <property type="protein sequence ID" value="MBV6531325.1"/>
    <property type="molecule type" value="Genomic_DNA"/>
</dbReference>
<dbReference type="AlphaFoldDB" id="A0A949WNW8"/>
<evidence type="ECO:0000313" key="4">
    <source>
        <dbReference type="Proteomes" id="UP001196379"/>
    </source>
</evidence>
<accession>A0A949WNW8</accession>
<comment type="caution">
    <text evidence="2">The sequence shown here is derived from an EMBL/GenBank/DDBJ whole genome shotgun (WGS) entry which is preliminary data.</text>
</comment>
<protein>
    <submittedName>
        <fullName evidence="2">Uncharacterized protein</fullName>
    </submittedName>
</protein>
<dbReference type="GeneID" id="65549264"/>
<name>A0A949WNW8_9PAST</name>
<dbReference type="Proteomes" id="UP000732858">
    <property type="component" value="Unassembled WGS sequence"/>
</dbReference>
<dbReference type="EMBL" id="JABUMC010000005">
    <property type="protein sequence ID" value="MBV6546342.1"/>
    <property type="molecule type" value="Genomic_DNA"/>
</dbReference>
<evidence type="ECO:0000313" key="1">
    <source>
        <dbReference type="EMBL" id="MBV6531325.1"/>
    </source>
</evidence>
<organism evidence="2 3">
    <name type="scientific">Ursidibacter maritimus</name>
    <dbReference type="NCBI Taxonomy" id="1331689"/>
    <lineage>
        <taxon>Bacteria</taxon>
        <taxon>Pseudomonadati</taxon>
        <taxon>Pseudomonadota</taxon>
        <taxon>Gammaproteobacteria</taxon>
        <taxon>Pasteurellales</taxon>
        <taxon>Pasteurellaceae</taxon>
        <taxon>Ursidibacter</taxon>
    </lineage>
</organism>
<evidence type="ECO:0000313" key="2">
    <source>
        <dbReference type="EMBL" id="MBV6546342.1"/>
    </source>
</evidence>
<proteinExistence type="predicted"/>
<keyword evidence="4" id="KW-1185">Reference proteome</keyword>
<dbReference type="OrthoDB" id="9794157at2"/>
<dbReference type="Proteomes" id="UP001196379">
    <property type="component" value="Unassembled WGS sequence"/>
</dbReference>